<sequence length="243" mass="26993">MKAIVFATRNHKEIIRDPLTLLFGIGLPIVLMGLFSVMQKNIPFGLYEINNLTPGVIVFSFSFLTLFSGMLLGRDKSTSFLMRIFASPMVAVDYIVGYVLPLLPIAILQIVFCLLTAGFLGLTLDFYTLLLVVVLLIISLLYIGIGLLLGTLFTDKQVGGLFAIFVNIATWLSGTWFELDMIGGTVQKIANFLPFAYAVDAARDVLNGHYEDAILPLSVVIVYTFFTFIIVNLAFKQKMRAHF</sequence>
<dbReference type="PRINTS" id="PR00164">
    <property type="entry name" value="ABC2TRNSPORT"/>
</dbReference>
<evidence type="ECO:0000313" key="8">
    <source>
        <dbReference type="EMBL" id="SUV17832.1"/>
    </source>
</evidence>
<evidence type="ECO:0000256" key="3">
    <source>
        <dbReference type="ARBA" id="ARBA00022989"/>
    </source>
</evidence>
<feature type="domain" description="ABC transmembrane type-2" evidence="6">
    <location>
        <begin position="19"/>
        <end position="238"/>
    </location>
</feature>
<evidence type="ECO:0000313" key="10">
    <source>
        <dbReference type="Proteomes" id="UP000255295"/>
    </source>
</evidence>
<keyword evidence="5" id="KW-0813">Transport</keyword>
<evidence type="ECO:0000259" key="6">
    <source>
        <dbReference type="PROSITE" id="PS51012"/>
    </source>
</evidence>
<dbReference type="PROSITE" id="PS51012">
    <property type="entry name" value="ABC_TM2"/>
    <property type="match status" value="1"/>
</dbReference>
<dbReference type="Pfam" id="PF01061">
    <property type="entry name" value="ABC2_membrane"/>
    <property type="match status" value="1"/>
</dbReference>
<comment type="subcellular location">
    <subcellularLocation>
        <location evidence="5">Cell membrane</location>
        <topology evidence="5">Multi-pass membrane protein</topology>
    </subcellularLocation>
    <subcellularLocation>
        <location evidence="1">Membrane</location>
        <topology evidence="1">Multi-pass membrane protein</topology>
    </subcellularLocation>
</comment>
<dbReference type="InterPro" id="IPR000412">
    <property type="entry name" value="ABC_2_transport"/>
</dbReference>
<proteinExistence type="inferred from homology"/>
<dbReference type="Proteomes" id="UP000255295">
    <property type="component" value="Unassembled WGS sequence"/>
</dbReference>
<comment type="similarity">
    <text evidence="5">Belongs to the ABC-2 integral membrane protein family.</text>
</comment>
<dbReference type="GO" id="GO:0140359">
    <property type="term" value="F:ABC-type transporter activity"/>
    <property type="evidence" value="ECO:0007669"/>
    <property type="project" value="InterPro"/>
</dbReference>
<feature type="transmembrane region" description="Helical" evidence="5">
    <location>
        <begin position="21"/>
        <end position="39"/>
    </location>
</feature>
<feature type="transmembrane region" description="Helical" evidence="5">
    <location>
        <begin position="126"/>
        <end position="149"/>
    </location>
</feature>
<feature type="transmembrane region" description="Helical" evidence="5">
    <location>
        <begin position="158"/>
        <end position="177"/>
    </location>
</feature>
<protein>
    <recommendedName>
        <fullName evidence="5">Transport permease protein</fullName>
    </recommendedName>
</protein>
<dbReference type="PANTHER" id="PTHR43027">
    <property type="entry name" value="DOXORUBICIN RESISTANCE ABC TRANSPORTER PERMEASE PROTEIN DRRC-RELATED"/>
    <property type="match status" value="1"/>
</dbReference>
<reference evidence="8 10" key="2">
    <citation type="submission" date="2018-06" db="EMBL/GenBank/DDBJ databases">
        <authorList>
            <consortium name="Pathogen Informatics"/>
            <person name="Doyle S."/>
        </authorList>
    </citation>
    <scope>NUCLEOTIDE SEQUENCE [LARGE SCALE GENOMIC DNA]</scope>
    <source>
        <strain evidence="8 10">NCTC10338</strain>
    </source>
</reference>
<evidence type="ECO:0000313" key="9">
    <source>
        <dbReference type="Proteomes" id="UP000238825"/>
    </source>
</evidence>
<dbReference type="PANTHER" id="PTHR43027:SF1">
    <property type="entry name" value="DOXORUBICIN RESISTANCE ABC TRANSPORTER PERMEASE PROTEIN DRRC-RELATED"/>
    <property type="match status" value="1"/>
</dbReference>
<dbReference type="PIRSF" id="PIRSF006648">
    <property type="entry name" value="DrrB"/>
    <property type="match status" value="1"/>
</dbReference>
<dbReference type="InterPro" id="IPR013525">
    <property type="entry name" value="ABC2_TM"/>
</dbReference>
<feature type="transmembrane region" description="Helical" evidence="5">
    <location>
        <begin position="94"/>
        <end position="120"/>
    </location>
</feature>
<reference evidence="7 9" key="1">
    <citation type="submission" date="2017-03" db="EMBL/GenBank/DDBJ databases">
        <title>The whole genome sequencing and assembly of Lysinibacillus sphaericus DSM 28T strain.</title>
        <authorList>
            <person name="Lee Y.-J."/>
            <person name="Yi H."/>
            <person name="Bahn Y.-S."/>
            <person name="Kim J.F."/>
            <person name="Lee D.-W."/>
        </authorList>
    </citation>
    <scope>NUCLEOTIDE SEQUENCE [LARGE SCALE GENOMIC DNA]</scope>
    <source>
        <strain evidence="7 9">DSM 28</strain>
    </source>
</reference>
<dbReference type="GO" id="GO:0043190">
    <property type="term" value="C:ATP-binding cassette (ABC) transporter complex"/>
    <property type="evidence" value="ECO:0007669"/>
    <property type="project" value="InterPro"/>
</dbReference>
<evidence type="ECO:0000313" key="7">
    <source>
        <dbReference type="EMBL" id="AVK96380.1"/>
    </source>
</evidence>
<dbReference type="AlphaFoldDB" id="A0A2S0JZ10"/>
<evidence type="ECO:0000256" key="5">
    <source>
        <dbReference type="RuleBase" id="RU361157"/>
    </source>
</evidence>
<dbReference type="GeneID" id="48276338"/>
<feature type="transmembrane region" description="Helical" evidence="5">
    <location>
        <begin position="51"/>
        <end position="73"/>
    </location>
</feature>
<gene>
    <name evidence="7" type="ORF">LS41612_09005</name>
    <name evidence="8" type="ORF">NCTC10338_02943</name>
</gene>
<keyword evidence="5" id="KW-1003">Cell membrane</keyword>
<dbReference type="Proteomes" id="UP000238825">
    <property type="component" value="Chromosome"/>
</dbReference>
<evidence type="ECO:0000256" key="4">
    <source>
        <dbReference type="ARBA" id="ARBA00023136"/>
    </source>
</evidence>
<evidence type="ECO:0000256" key="2">
    <source>
        <dbReference type="ARBA" id="ARBA00022692"/>
    </source>
</evidence>
<accession>A0A2S0JZ10</accession>
<evidence type="ECO:0000256" key="1">
    <source>
        <dbReference type="ARBA" id="ARBA00004141"/>
    </source>
</evidence>
<keyword evidence="2 5" id="KW-0812">Transmembrane</keyword>
<name>A0A2S0JZ10_LYSSH</name>
<organism evidence="7 9">
    <name type="scientific">Lysinibacillus sphaericus</name>
    <name type="common">Bacillus sphaericus</name>
    <dbReference type="NCBI Taxonomy" id="1421"/>
    <lineage>
        <taxon>Bacteria</taxon>
        <taxon>Bacillati</taxon>
        <taxon>Bacillota</taxon>
        <taxon>Bacilli</taxon>
        <taxon>Bacillales</taxon>
        <taxon>Bacillaceae</taxon>
        <taxon>Lysinibacillus</taxon>
    </lineage>
</organism>
<dbReference type="InterPro" id="IPR047817">
    <property type="entry name" value="ABC2_TM_bact-type"/>
</dbReference>
<dbReference type="RefSeq" id="WP_024361198.1">
    <property type="nucleotide sequence ID" value="NZ_BJNS01000013.1"/>
</dbReference>
<keyword evidence="4 5" id="KW-0472">Membrane</keyword>
<keyword evidence="3 5" id="KW-1133">Transmembrane helix</keyword>
<dbReference type="EMBL" id="CP019980">
    <property type="protein sequence ID" value="AVK96380.1"/>
    <property type="molecule type" value="Genomic_DNA"/>
</dbReference>
<feature type="transmembrane region" description="Helical" evidence="5">
    <location>
        <begin position="213"/>
        <end position="235"/>
    </location>
</feature>
<dbReference type="EMBL" id="UFSZ01000001">
    <property type="protein sequence ID" value="SUV17832.1"/>
    <property type="molecule type" value="Genomic_DNA"/>
</dbReference>
<dbReference type="InterPro" id="IPR052902">
    <property type="entry name" value="ABC-2_transporter"/>
</dbReference>